<dbReference type="Gene3D" id="3.40.50.720">
    <property type="entry name" value="NAD(P)-binding Rossmann-like Domain"/>
    <property type="match status" value="2"/>
</dbReference>
<dbReference type="InterPro" id="IPR032821">
    <property type="entry name" value="PKS_assoc"/>
</dbReference>
<dbReference type="Pfam" id="PF00109">
    <property type="entry name" value="ketoacyl-synt"/>
    <property type="match status" value="1"/>
</dbReference>
<dbReference type="PANTHER" id="PTHR43775">
    <property type="entry name" value="FATTY ACID SYNTHASE"/>
    <property type="match status" value="1"/>
</dbReference>
<gene>
    <name evidence="10" type="ORF">PG986_001135</name>
</gene>
<dbReference type="EMBL" id="JAQQWE010000001">
    <property type="protein sequence ID" value="KAK7966858.1"/>
    <property type="molecule type" value="Genomic_DNA"/>
</dbReference>
<dbReference type="Pfam" id="PF13602">
    <property type="entry name" value="ADH_zinc_N_2"/>
    <property type="match status" value="1"/>
</dbReference>
<feature type="domain" description="PKS/mFAS DH" evidence="9">
    <location>
        <begin position="957"/>
        <end position="1264"/>
    </location>
</feature>
<evidence type="ECO:0000259" key="7">
    <source>
        <dbReference type="PROSITE" id="PS50075"/>
    </source>
</evidence>
<dbReference type="Gene3D" id="3.40.47.10">
    <property type="match status" value="1"/>
</dbReference>
<keyword evidence="1" id="KW-0596">Phosphopantetheine</keyword>
<dbReference type="InterPro" id="IPR042104">
    <property type="entry name" value="PKS_dehydratase_sf"/>
</dbReference>
<reference evidence="10 11" key="1">
    <citation type="submission" date="2023-01" db="EMBL/GenBank/DDBJ databases">
        <title>Analysis of 21 Apiospora genomes using comparative genomics revels a genus with tremendous synthesis potential of carbohydrate active enzymes and secondary metabolites.</title>
        <authorList>
            <person name="Sorensen T."/>
        </authorList>
    </citation>
    <scope>NUCLEOTIDE SEQUENCE [LARGE SCALE GENOMIC DNA]</scope>
    <source>
        <strain evidence="10 11">CBS 24483</strain>
    </source>
</reference>
<evidence type="ECO:0000313" key="10">
    <source>
        <dbReference type="EMBL" id="KAK7966858.1"/>
    </source>
</evidence>
<dbReference type="SMART" id="SM00826">
    <property type="entry name" value="PKS_DH"/>
    <property type="match status" value="1"/>
</dbReference>
<dbReference type="Proteomes" id="UP001391051">
    <property type="component" value="Unassembled WGS sequence"/>
</dbReference>
<dbReference type="InterPro" id="IPR011032">
    <property type="entry name" value="GroES-like_sf"/>
</dbReference>
<feature type="region of interest" description="N-terminal hotdog fold" evidence="6">
    <location>
        <begin position="957"/>
        <end position="1094"/>
    </location>
</feature>
<dbReference type="Gene3D" id="3.30.70.3290">
    <property type="match status" value="1"/>
</dbReference>
<dbReference type="SUPFAM" id="SSF52151">
    <property type="entry name" value="FabD/lysophospholipase-like"/>
    <property type="match status" value="1"/>
</dbReference>
<dbReference type="SMART" id="SM00829">
    <property type="entry name" value="PKS_ER"/>
    <property type="match status" value="1"/>
</dbReference>
<comment type="caution">
    <text evidence="10">The sequence shown here is derived from an EMBL/GenBank/DDBJ whole genome shotgun (WGS) entry which is preliminary data.</text>
</comment>
<dbReference type="GeneID" id="92070419"/>
<proteinExistence type="predicted"/>
<dbReference type="CDD" id="cd00833">
    <property type="entry name" value="PKS"/>
    <property type="match status" value="1"/>
</dbReference>
<feature type="active site" description="Proton acceptor; for dehydratase activity" evidence="6">
    <location>
        <position position="989"/>
    </location>
</feature>
<organism evidence="10 11">
    <name type="scientific">Apiospora aurea</name>
    <dbReference type="NCBI Taxonomy" id="335848"/>
    <lineage>
        <taxon>Eukaryota</taxon>
        <taxon>Fungi</taxon>
        <taxon>Dikarya</taxon>
        <taxon>Ascomycota</taxon>
        <taxon>Pezizomycotina</taxon>
        <taxon>Sordariomycetes</taxon>
        <taxon>Xylariomycetidae</taxon>
        <taxon>Amphisphaeriales</taxon>
        <taxon>Apiosporaceae</taxon>
        <taxon>Apiospora</taxon>
    </lineage>
</organism>
<accession>A0ABR1QWP3</accession>
<dbReference type="InterPro" id="IPR001227">
    <property type="entry name" value="Ac_transferase_dom_sf"/>
</dbReference>
<dbReference type="InterPro" id="IPR036736">
    <property type="entry name" value="ACP-like_sf"/>
</dbReference>
<dbReference type="InterPro" id="IPR020841">
    <property type="entry name" value="PKS_Beta-ketoAc_synthase_dom"/>
</dbReference>
<dbReference type="InterPro" id="IPR013968">
    <property type="entry name" value="PKS_KR"/>
</dbReference>
<evidence type="ECO:0000256" key="6">
    <source>
        <dbReference type="PROSITE-ProRule" id="PRU01363"/>
    </source>
</evidence>
<evidence type="ECO:0000256" key="2">
    <source>
        <dbReference type="ARBA" id="ARBA00022553"/>
    </source>
</evidence>
<dbReference type="PROSITE" id="PS50075">
    <property type="entry name" value="CARRIER"/>
    <property type="match status" value="1"/>
</dbReference>
<dbReference type="InterPro" id="IPR009081">
    <property type="entry name" value="PP-bd_ACP"/>
</dbReference>
<feature type="domain" description="Carrier" evidence="7">
    <location>
        <begin position="2325"/>
        <end position="2405"/>
    </location>
</feature>
<evidence type="ECO:0000259" key="9">
    <source>
        <dbReference type="PROSITE" id="PS52019"/>
    </source>
</evidence>
<dbReference type="InterPro" id="IPR016039">
    <property type="entry name" value="Thiolase-like"/>
</dbReference>
<dbReference type="Pfam" id="PF00550">
    <property type="entry name" value="PP-binding"/>
    <property type="match status" value="1"/>
</dbReference>
<evidence type="ECO:0000259" key="8">
    <source>
        <dbReference type="PROSITE" id="PS52004"/>
    </source>
</evidence>
<dbReference type="PROSITE" id="PS52004">
    <property type="entry name" value="KS3_2"/>
    <property type="match status" value="1"/>
</dbReference>
<dbReference type="RefSeq" id="XP_066706250.1">
    <property type="nucleotide sequence ID" value="XM_066837357.1"/>
</dbReference>
<evidence type="ECO:0000256" key="1">
    <source>
        <dbReference type="ARBA" id="ARBA00022450"/>
    </source>
</evidence>
<protein>
    <submittedName>
        <fullName evidence="10">Beta-ketoacyl synthase</fullName>
    </submittedName>
</protein>
<sequence>MVANDSGAMLAHGDRGATAPLEPKMKVPYRQEPIAVVGMACRLPGQSNTPKALWDFLMRGGIADTHVPESRFRQFTHYDASTKPKTMRSPGGMFLENIDVRNFDAAFFSISHTDAVTMDPQQRQLLEVVFECLENSGITLEQLDEAAVACLVGTYSVDYDYMHARDPEDRPPGVTIGIGRAILSNRISHFLNIKGPSMSIDTACSGSLVSLDVACRYLNTGEVDGAIVAGANIYLSPEHVMDSGTMKGAASVSGKCHTFDAKADGYIKAEAVNAVYLKRLSDAIRDGDPIRSVIRGTATNSDGRTPGIASPSASAQALAIRAAYANAGIANFNDTSYLEFHGTGTQAGDPTEVQGAASVFAPGRDPDKPLYIGSIKSNIGHSEPAAGISGLLKAVLSIENGMIPGNPTFIDPSPKIDFVGSKVSASRVARPWPAAARCKRASVNSFGYGGSNVHVVIEETGSFVQDTRHKSSYMTDSDDLLGLEEEEDASSAASRRPYLLCLSANDDDALQANFARLRTHLMNPQVKAGLPDLAYTLNERRSKLYSRGYIITSSTDLDAGAFSRGKKNTHAPKIGFVFTGQGAQWSQMGHALVETFPSAKKILGLLDEALQSLPTPPEWRLLDELTQVRSPEYLRRPEFSQPLVTALQIVLVDILQQWGISPEPLFGEIAAAYTAGLITREQAIVAAFYRGYASHLSAPAQDLGMLAAGISAAEFPTYSEGLEDQVSIACFNSPQSITISGPVTALEQVRARLAQDAKFGRLLQVNMAYHSKFMDHVGAEYFGLLAPRFQRHRRIDKGVRMFSSVTGQLLDSDSGTDTEYWRGNMVNPVLFDQAVQSLLASDNHVNFLIEIGPSGALAGPIKQILVAMGDDVADVQYCVALSRGRDAVLSTFDVAGKLFVAGGSVDLRAVNQLASSGQEGRPSLIVDLPNYAWNYSTQYWFENDASKDWRYRLFPHHDLIGTKIPGTSWNEPSFRKKLSLNSLPWLKDHKMGTDIIFPAAGFVAMAVEVVRQKTQAMAMLEERPFANSLTYRLRNMTFSRALVLEEDTEHKVMLTLTPKTGSGDTWHSYKVLSLVGDIWQEHSRGLIKAEAFREEKASPDILAPLRFPTDAALWYKAMNDQGYGFGPAFQNQIQVEATSGKRSSRSTVSLEEPASEYRQSFYPLHPAVMDGCFQTSGPSLWAGNRSDLDAVLIPALIGEVVIHDVPQKSSRGVAQSHAVYRGRGRREEGKNYMSNVSIYDQESGVLLLKLSGLEYHTLATSDNVYSKHVYSHVVWKPDLSMTARVRRGHGIHDTLGASFAASATPQECANQIIDMISYKTPQLSVLELVHIAGVSSSLWYGNKPDFERSTRKACRKFRYVAVDPSDLLAAQETYQSYSESGEFELLDTAQASSLPDEDDVEKFDLVVVRTPHHGIGQGKALENAKRFAKNNRSAFLLHVTTNKQGEAEQASYANGTTPCGTQSIFTKIYPNGLVSLSLNMNTDDEDDGAKERTGATGLDVFNFTQSKVPESIRAGLVEAGWGVSEPDWPFEVMKSSNITLVLELGEPIMPTLSKEQCKALQALLSSGRKILWVTEGAQMEVTTPDKAMIIGLARTVRAEDPSVDITILDVERHTNPATLQAILQVIQSIASREKPKLYSENEYVERGGIIYISRLLPHHAVNQADTQLVKGLPETEVDLHEAETTIRLQCERIGTLEELRFSEVASAALLLEANRVEVEIFAAGLNFKDIAVAMGIVPENEHLLGLEGAGVVRRVHPSVTRFKPGDRVVVFEKGTFANRIILSTERTHHIPDDMSFEDATTIPGVFLTSLYSLYNLANTQKGHRVLIHSASGGVGQACIQICQYIGAEVFATVGNDDKKKLLMDTFGIPESQIFGSRTTQFGDKLMQATQGHGVDVIINTVVGDLLDESWRCIAEGGIMVELGKKDMLDRNFLSMEPFNRNASYRAFDLSHLSVTDQVIDRLHRQLWPLVSAGHFKPIRPVQTYSFADIPAAFRYMRGATHVGKIIVTDGPSGRPKVMARRAQEKLGLRADASYLLVGGLKGLCGAMAVQMARLGAKSLVVLSRSGCGDAKSQNAIHNIEAHGCAVLEVQGDAAKEKDVRRCFEAAPAPVAGVIQGAMVLRDRIFGSMSVEEYHQAIAAKHRGTWHLHHVAREQGCDLDFFTLLSSVSGVVGQRGQANYAAANVFLDNFAHYRRRLGLAACAVDLGAIEDIGYLSEHKEILQAFDPSWTPINEKLFVKIFARALRQDVSSGGPRAADAVADAQLVTALAVPQPQDARLLADARFAALDFGSTAEGGGGGGSGSGSVSSEAAKAVQALFLLVKSGAPASSVLKATIDVANRQFVATLRLGEPMEIGKSLVAYGMDSLAAVEFRNWARAELRVELTTLEITNATSLHALCEKIAARIPRS</sequence>
<dbReference type="SMART" id="SM00827">
    <property type="entry name" value="PKS_AT"/>
    <property type="match status" value="1"/>
</dbReference>
<dbReference type="InterPro" id="IPR014030">
    <property type="entry name" value="Ketoacyl_synth_N"/>
</dbReference>
<keyword evidence="5" id="KW-0511">Multifunctional enzyme</keyword>
<feature type="region of interest" description="C-terminal hotdog fold" evidence="6">
    <location>
        <begin position="1106"/>
        <end position="1264"/>
    </location>
</feature>
<dbReference type="InterPro" id="IPR050091">
    <property type="entry name" value="PKS_NRPS_Biosynth_Enz"/>
</dbReference>
<dbReference type="InterPro" id="IPR049552">
    <property type="entry name" value="PKS_DH_N"/>
</dbReference>
<keyword evidence="4" id="KW-0560">Oxidoreductase</keyword>
<feature type="active site" description="Proton donor; for dehydratase activity" evidence="6">
    <location>
        <position position="1170"/>
    </location>
</feature>
<dbReference type="InterPro" id="IPR016035">
    <property type="entry name" value="Acyl_Trfase/lysoPLipase"/>
</dbReference>
<dbReference type="InterPro" id="IPR056501">
    <property type="entry name" value="NAD-bd_HRPKS_sdrA"/>
</dbReference>
<dbReference type="Gene3D" id="3.40.366.10">
    <property type="entry name" value="Malonyl-Coenzyme A Acyl Carrier Protein, domain 2"/>
    <property type="match status" value="1"/>
</dbReference>
<dbReference type="Gene3D" id="3.10.129.110">
    <property type="entry name" value="Polyketide synthase dehydratase"/>
    <property type="match status" value="1"/>
</dbReference>
<dbReference type="InterPro" id="IPR014043">
    <property type="entry name" value="Acyl_transferase_dom"/>
</dbReference>
<dbReference type="InterPro" id="IPR049551">
    <property type="entry name" value="PKS_DH_C"/>
</dbReference>
<dbReference type="Pfam" id="PF08240">
    <property type="entry name" value="ADH_N"/>
    <property type="match status" value="1"/>
</dbReference>
<dbReference type="Gene3D" id="3.90.180.10">
    <property type="entry name" value="Medium-chain alcohol dehydrogenases, catalytic domain"/>
    <property type="match status" value="1"/>
</dbReference>
<dbReference type="InterPro" id="IPR049900">
    <property type="entry name" value="PKS_mFAS_DH"/>
</dbReference>
<dbReference type="Pfam" id="PF08659">
    <property type="entry name" value="KR"/>
    <property type="match status" value="1"/>
</dbReference>
<dbReference type="InterPro" id="IPR020843">
    <property type="entry name" value="ER"/>
</dbReference>
<dbReference type="Pfam" id="PF16197">
    <property type="entry name" value="KAsynt_C_assoc"/>
    <property type="match status" value="1"/>
</dbReference>
<name>A0ABR1QWP3_9PEZI</name>
<keyword evidence="11" id="KW-1185">Reference proteome</keyword>
<dbReference type="SUPFAM" id="SSF53901">
    <property type="entry name" value="Thiolase-like"/>
    <property type="match status" value="1"/>
</dbReference>
<dbReference type="InterPro" id="IPR036291">
    <property type="entry name" value="NAD(P)-bd_dom_sf"/>
</dbReference>
<dbReference type="InterPro" id="IPR013154">
    <property type="entry name" value="ADH-like_N"/>
</dbReference>
<dbReference type="InterPro" id="IPR057326">
    <property type="entry name" value="KR_dom"/>
</dbReference>
<dbReference type="Gene3D" id="1.10.1200.10">
    <property type="entry name" value="ACP-like"/>
    <property type="match status" value="1"/>
</dbReference>
<dbReference type="SUPFAM" id="SSF50129">
    <property type="entry name" value="GroES-like"/>
    <property type="match status" value="1"/>
</dbReference>
<dbReference type="SUPFAM" id="SSF51735">
    <property type="entry name" value="NAD(P)-binding Rossmann-fold domains"/>
    <property type="match status" value="3"/>
</dbReference>
<dbReference type="SMART" id="SM00823">
    <property type="entry name" value="PKS_PP"/>
    <property type="match status" value="1"/>
</dbReference>
<dbReference type="InterPro" id="IPR020807">
    <property type="entry name" value="PKS_DH"/>
</dbReference>
<dbReference type="SUPFAM" id="SSF47336">
    <property type="entry name" value="ACP-like"/>
    <property type="match status" value="1"/>
</dbReference>
<dbReference type="Pfam" id="PF00698">
    <property type="entry name" value="Acyl_transf_1"/>
    <property type="match status" value="1"/>
</dbReference>
<dbReference type="SUPFAM" id="SSF55048">
    <property type="entry name" value="Probable ACP-binding domain of malonyl-CoA ACP transacylase"/>
    <property type="match status" value="1"/>
</dbReference>
<dbReference type="CDD" id="cd05195">
    <property type="entry name" value="enoyl_red"/>
    <property type="match status" value="1"/>
</dbReference>
<dbReference type="PANTHER" id="PTHR43775:SF18">
    <property type="entry name" value="ENZYME, PUTATIVE (JCVI)-RELATED"/>
    <property type="match status" value="1"/>
</dbReference>
<evidence type="ECO:0000256" key="5">
    <source>
        <dbReference type="ARBA" id="ARBA00023268"/>
    </source>
</evidence>
<keyword evidence="3" id="KW-0808">Transferase</keyword>
<feature type="domain" description="Ketosynthase family 3 (KS3)" evidence="8">
    <location>
        <begin position="31"/>
        <end position="459"/>
    </location>
</feature>
<dbReference type="InterPro" id="IPR016036">
    <property type="entry name" value="Malonyl_transacylase_ACP-bd"/>
</dbReference>
<dbReference type="Pfam" id="PF14765">
    <property type="entry name" value="PS-DH"/>
    <property type="match status" value="1"/>
</dbReference>
<evidence type="ECO:0000313" key="11">
    <source>
        <dbReference type="Proteomes" id="UP001391051"/>
    </source>
</evidence>
<evidence type="ECO:0000256" key="3">
    <source>
        <dbReference type="ARBA" id="ARBA00022679"/>
    </source>
</evidence>
<keyword evidence="2" id="KW-0597">Phosphoprotein</keyword>
<dbReference type="Pfam" id="PF23114">
    <property type="entry name" value="NAD-bd_HRPKS_sdrA"/>
    <property type="match status" value="1"/>
</dbReference>
<dbReference type="InterPro" id="IPR014031">
    <property type="entry name" value="Ketoacyl_synth_C"/>
</dbReference>
<evidence type="ECO:0000256" key="4">
    <source>
        <dbReference type="ARBA" id="ARBA00023002"/>
    </source>
</evidence>
<dbReference type="InterPro" id="IPR020806">
    <property type="entry name" value="PKS_PP-bd"/>
</dbReference>
<dbReference type="PROSITE" id="PS52019">
    <property type="entry name" value="PKS_MFAS_DH"/>
    <property type="match status" value="1"/>
</dbReference>
<dbReference type="Pfam" id="PF21089">
    <property type="entry name" value="PKS_DH_N"/>
    <property type="match status" value="1"/>
</dbReference>
<dbReference type="Pfam" id="PF02801">
    <property type="entry name" value="Ketoacyl-synt_C"/>
    <property type="match status" value="1"/>
</dbReference>
<dbReference type="SMART" id="SM00822">
    <property type="entry name" value="PKS_KR"/>
    <property type="match status" value="1"/>
</dbReference>
<dbReference type="SMART" id="SM00825">
    <property type="entry name" value="PKS_KS"/>
    <property type="match status" value="1"/>
</dbReference>